<dbReference type="SUPFAM" id="SSF50965">
    <property type="entry name" value="Galactose oxidase, central domain"/>
    <property type="match status" value="1"/>
</dbReference>
<dbReference type="Proteomes" id="UP000799437">
    <property type="component" value="Unassembled WGS sequence"/>
</dbReference>
<reference evidence="5" key="1">
    <citation type="journal article" date="2020" name="Stud. Mycol.">
        <title>101 Dothideomycetes genomes: a test case for predicting lifestyles and emergence of pathogens.</title>
        <authorList>
            <person name="Haridas S."/>
            <person name="Albert R."/>
            <person name="Binder M."/>
            <person name="Bloem J."/>
            <person name="Labutti K."/>
            <person name="Salamov A."/>
            <person name="Andreopoulos B."/>
            <person name="Baker S."/>
            <person name="Barry K."/>
            <person name="Bills G."/>
            <person name="Bluhm B."/>
            <person name="Cannon C."/>
            <person name="Castanera R."/>
            <person name="Culley D."/>
            <person name="Daum C."/>
            <person name="Ezra D."/>
            <person name="Gonzalez J."/>
            <person name="Henrissat B."/>
            <person name="Kuo A."/>
            <person name="Liang C."/>
            <person name="Lipzen A."/>
            <person name="Lutzoni F."/>
            <person name="Magnuson J."/>
            <person name="Mondo S."/>
            <person name="Nolan M."/>
            <person name="Ohm R."/>
            <person name="Pangilinan J."/>
            <person name="Park H.-J."/>
            <person name="Ramirez L."/>
            <person name="Alfaro M."/>
            <person name="Sun H."/>
            <person name="Tritt A."/>
            <person name="Yoshinaga Y."/>
            <person name="Zwiers L.-H."/>
            <person name="Turgeon B."/>
            <person name="Goodwin S."/>
            <person name="Spatafora J."/>
            <person name="Crous P."/>
            <person name="Grigoriev I."/>
        </authorList>
    </citation>
    <scope>NUCLEOTIDE SEQUENCE</scope>
    <source>
        <strain evidence="5">CBS 121739</strain>
    </source>
</reference>
<dbReference type="Pfam" id="PF09118">
    <property type="entry name" value="GO-like_E_set"/>
    <property type="match status" value="1"/>
</dbReference>
<proteinExistence type="predicted"/>
<dbReference type="CDD" id="cd02851">
    <property type="entry name" value="E_set_GO_C"/>
    <property type="match status" value="1"/>
</dbReference>
<dbReference type="InterPro" id="IPR002889">
    <property type="entry name" value="WSC_carb-bd"/>
</dbReference>
<dbReference type="InterPro" id="IPR014756">
    <property type="entry name" value="Ig_E-set"/>
</dbReference>
<name>A0A6A6WI59_9PEZI</name>
<dbReference type="SMART" id="SM00321">
    <property type="entry name" value="WSC"/>
    <property type="match status" value="4"/>
</dbReference>
<feature type="domain" description="WSC" evidence="4">
    <location>
        <begin position="314"/>
        <end position="407"/>
    </location>
</feature>
<dbReference type="InterPro" id="IPR011043">
    <property type="entry name" value="Gal_Oxase/kelch_b-propeller"/>
</dbReference>
<dbReference type="InterPro" id="IPR009880">
    <property type="entry name" value="Glyoxal_oxidase_N"/>
</dbReference>
<dbReference type="Pfam" id="PF07250">
    <property type="entry name" value="Glyoxal_oxid_N"/>
    <property type="match status" value="1"/>
</dbReference>
<dbReference type="InterPro" id="IPR015202">
    <property type="entry name" value="GO-like_E_set"/>
</dbReference>
<evidence type="ECO:0000313" key="5">
    <source>
        <dbReference type="EMBL" id="KAF2761337.1"/>
    </source>
</evidence>
<feature type="domain" description="WSC" evidence="4">
    <location>
        <begin position="425"/>
        <end position="521"/>
    </location>
</feature>
<keyword evidence="1 3" id="KW-0732">Signal</keyword>
<keyword evidence="6" id="KW-1185">Reference proteome</keyword>
<dbReference type="Pfam" id="PF01822">
    <property type="entry name" value="WSC"/>
    <property type="match status" value="4"/>
</dbReference>
<dbReference type="InterPro" id="IPR037293">
    <property type="entry name" value="Gal_Oxidase_central_sf"/>
</dbReference>
<evidence type="ECO:0000256" key="3">
    <source>
        <dbReference type="SAM" id="SignalP"/>
    </source>
</evidence>
<dbReference type="GeneID" id="54483721"/>
<dbReference type="Gene3D" id="2.130.10.80">
    <property type="entry name" value="Galactose oxidase/kelch, beta-propeller"/>
    <property type="match status" value="1"/>
</dbReference>
<feature type="region of interest" description="Disordered" evidence="2">
    <location>
        <begin position="246"/>
        <end position="292"/>
    </location>
</feature>
<feature type="domain" description="WSC" evidence="4">
    <location>
        <begin position="47"/>
        <end position="141"/>
    </location>
</feature>
<dbReference type="SUPFAM" id="SSF81296">
    <property type="entry name" value="E set domains"/>
    <property type="match status" value="1"/>
</dbReference>
<dbReference type="EMBL" id="ML996567">
    <property type="protein sequence ID" value="KAF2761337.1"/>
    <property type="molecule type" value="Genomic_DNA"/>
</dbReference>
<protein>
    <submittedName>
        <fullName evidence="5">WSC-domain-containing protein</fullName>
    </submittedName>
</protein>
<feature type="domain" description="WSC" evidence="4">
    <location>
        <begin position="156"/>
        <end position="247"/>
    </location>
</feature>
<dbReference type="PANTHER" id="PTHR32208:SF105">
    <property type="entry name" value="COPPER RADICAL OXIDASE"/>
    <property type="match status" value="1"/>
</dbReference>
<dbReference type="RefSeq" id="XP_033603788.1">
    <property type="nucleotide sequence ID" value="XM_033742667.1"/>
</dbReference>
<evidence type="ECO:0000313" key="6">
    <source>
        <dbReference type="Proteomes" id="UP000799437"/>
    </source>
</evidence>
<dbReference type="PANTHER" id="PTHR32208">
    <property type="entry name" value="SECRETED PROTEIN-RELATED"/>
    <property type="match status" value="1"/>
</dbReference>
<dbReference type="PROSITE" id="PS51212">
    <property type="entry name" value="WSC"/>
    <property type="match status" value="4"/>
</dbReference>
<sequence length="1060" mass="112610">MTSLFSICLFLSASWFAAPSSARSLPWASNVHLAARDLTPASKLPGNWTYQGCYSDSTGSRTLSNGGYNSGNQMTGEVCISYCSQNGFIYAGTEYAGECYCGARLSSTATESPDSDCNMACNGDAAQACGGPGRLTVYWNGQSPAADPIVNPGPAGWKSLGCYEDGGSRTLSQGVAVQGDLTVAKCTAACKAGKYKYAGVEYSYECYCGNTIDNGHGPKSDGCTMTCKGNSTEFCGGANRINLYGPPDAVQSSAPNSQPSPTVDPGTAVDRPNTDAPVPAQTTPSEVDVATTPTGAVATAAPRETGSANQLPQGWTYAGCYVDGQYGRILVHGPPDSDSLTINGCVSTCVQMGYSVAGMEYSRQCFCDNYIRNGALNTTDSDCSMACSGAADQKCGGPDRVSVYGQAPVKIIQRPEQQTDNLPGNFKYIGCRTDDSGGTRTLPYKAVYANTNNATTCLTSCMTFGYNAGGMEYGEECYCGDPDMVPAGTTFVDDSECNTPCPGNPEAFCGAGNRMSYYEYQGDQLQVWNYPSGNDAGRYEFLIYAPTVALITTLGVNGKVTFQEKFGTQYNGTGSYEFDPFYEDNYDAAWREMIGLRTDIFCAAGLVLPDRAGRQVTFGGWAGTSTMGIRLYWPDGAPGEQSVNDWEENADELQLQNGRWYPSAMQMANGSILIVGGETGSNGPAVPTIEIVPRVGPVLTMDWLQRTDPLNLYPFLVVLPGGGIFVGYYNEARILDENTMATIKTLPNIPGAVNNPLGGRTYPLEGTLMIFPQHAPYTDPLEVLICGGSTPGYPVPLDNCVSTQPEAANPQWTIERMPSKRVLSCMTALPDGTFLILNGAHFGVAGFGLASDPNFNALLYDPRKPVNQRISVMANTTIPRLYHSEALLLPDGRVLVSGSNPDDGPDAVSTNEYRVEVFLPPYLLSGLPRPTFTLPSSLSPSSSTAAVNTTAIPYASTFTLTLTSALSSPLSSLRISLLGTTSNTHGNTFGQRTFFPEFSCRGNTCTVTAPPDAHVCPPGWFMVFVLDGQVPSVGQFVRIGGDVGGLGDWPRVEGFVVPGV</sequence>
<organism evidence="5 6">
    <name type="scientific">Pseudovirgaria hyperparasitica</name>
    <dbReference type="NCBI Taxonomy" id="470096"/>
    <lineage>
        <taxon>Eukaryota</taxon>
        <taxon>Fungi</taxon>
        <taxon>Dikarya</taxon>
        <taxon>Ascomycota</taxon>
        <taxon>Pezizomycotina</taxon>
        <taxon>Dothideomycetes</taxon>
        <taxon>Dothideomycetes incertae sedis</taxon>
        <taxon>Acrospermales</taxon>
        <taxon>Acrospermaceae</taxon>
        <taxon>Pseudovirgaria</taxon>
    </lineage>
</organism>
<dbReference type="AlphaFoldDB" id="A0A6A6WI59"/>
<feature type="signal peptide" evidence="3">
    <location>
        <begin position="1"/>
        <end position="22"/>
    </location>
</feature>
<gene>
    <name evidence="5" type="ORF">EJ05DRAFT_461958</name>
</gene>
<evidence type="ECO:0000256" key="1">
    <source>
        <dbReference type="ARBA" id="ARBA00022729"/>
    </source>
</evidence>
<feature type="chain" id="PRO_5025424428" evidence="3">
    <location>
        <begin position="23"/>
        <end position="1060"/>
    </location>
</feature>
<dbReference type="InterPro" id="IPR013783">
    <property type="entry name" value="Ig-like_fold"/>
</dbReference>
<evidence type="ECO:0000259" key="4">
    <source>
        <dbReference type="PROSITE" id="PS51212"/>
    </source>
</evidence>
<feature type="compositionally biased region" description="Polar residues" evidence="2">
    <location>
        <begin position="250"/>
        <end position="261"/>
    </location>
</feature>
<accession>A0A6A6WI59</accession>
<dbReference type="OrthoDB" id="2019572at2759"/>
<dbReference type="Gene3D" id="2.60.40.10">
    <property type="entry name" value="Immunoglobulins"/>
    <property type="match status" value="1"/>
</dbReference>
<evidence type="ECO:0000256" key="2">
    <source>
        <dbReference type="SAM" id="MobiDB-lite"/>
    </source>
</evidence>